<dbReference type="InterPro" id="IPR015943">
    <property type="entry name" value="WD40/YVTN_repeat-like_dom_sf"/>
</dbReference>
<feature type="repeat" description="WD" evidence="3">
    <location>
        <begin position="968"/>
        <end position="998"/>
    </location>
</feature>
<dbReference type="SUPFAM" id="SSF50978">
    <property type="entry name" value="WD40 repeat-like"/>
    <property type="match status" value="1"/>
</dbReference>
<feature type="repeat" description="WD" evidence="3">
    <location>
        <begin position="1041"/>
        <end position="1075"/>
    </location>
</feature>
<evidence type="ECO:0000313" key="6">
    <source>
        <dbReference type="EMBL" id="GDZ92971.1"/>
    </source>
</evidence>
<gene>
    <name evidence="6" type="ORF">PA905_08040</name>
</gene>
<dbReference type="EMBL" id="BJCD01000031">
    <property type="protein sequence ID" value="GDZ92971.1"/>
    <property type="molecule type" value="Genomic_DNA"/>
</dbReference>
<reference evidence="7" key="1">
    <citation type="submission" date="2019-02" db="EMBL/GenBank/DDBJ databases">
        <title>Draft genome sequence of Planktothrix agardhii NIES-905.</title>
        <authorList>
            <person name="Yamaguchi H."/>
            <person name="Suzuki S."/>
            <person name="Kawachi M."/>
        </authorList>
    </citation>
    <scope>NUCLEOTIDE SEQUENCE [LARGE SCALE GENOMIC DNA]</scope>
    <source>
        <strain evidence="7">CCAP 1459/11A</strain>
    </source>
</reference>
<dbReference type="InterPro" id="IPR027417">
    <property type="entry name" value="P-loop_NTPase"/>
</dbReference>
<dbReference type="CDD" id="cd00200">
    <property type="entry name" value="WD40"/>
    <property type="match status" value="1"/>
</dbReference>
<keyword evidence="1 3" id="KW-0853">WD repeat</keyword>
<dbReference type="PANTHER" id="PTHR22847">
    <property type="entry name" value="WD40 REPEAT PROTEIN"/>
    <property type="match status" value="1"/>
</dbReference>
<dbReference type="InterPro" id="IPR024983">
    <property type="entry name" value="CHAT_dom"/>
</dbReference>
<dbReference type="PANTHER" id="PTHR22847:SF637">
    <property type="entry name" value="WD REPEAT DOMAIN 5B"/>
    <property type="match status" value="1"/>
</dbReference>
<evidence type="ECO:0000256" key="1">
    <source>
        <dbReference type="ARBA" id="ARBA00022574"/>
    </source>
</evidence>
<protein>
    <submittedName>
        <fullName evidence="6">Peptidase C14, caspase catalytic subunit p20</fullName>
    </submittedName>
</protein>
<dbReference type="SMART" id="SM00320">
    <property type="entry name" value="WD40"/>
    <property type="match status" value="6"/>
</dbReference>
<proteinExistence type="predicted"/>
<evidence type="ECO:0000256" key="3">
    <source>
        <dbReference type="PROSITE-ProRule" id="PRU00221"/>
    </source>
</evidence>
<dbReference type="Proteomes" id="UP000299794">
    <property type="component" value="Unassembled WGS sequence"/>
</dbReference>
<feature type="repeat" description="WD" evidence="3">
    <location>
        <begin position="1167"/>
        <end position="1192"/>
    </location>
</feature>
<evidence type="ECO:0000259" key="5">
    <source>
        <dbReference type="Pfam" id="PF20703"/>
    </source>
</evidence>
<feature type="domain" description="CHAT" evidence="4">
    <location>
        <begin position="57"/>
        <end position="337"/>
    </location>
</feature>
<dbReference type="AlphaFoldDB" id="A0A4P5ZTV5"/>
<dbReference type="PROSITE" id="PS50082">
    <property type="entry name" value="WD_REPEATS_2"/>
    <property type="match status" value="6"/>
</dbReference>
<feature type="repeat" description="WD" evidence="3">
    <location>
        <begin position="999"/>
        <end position="1033"/>
    </location>
</feature>
<dbReference type="Gene3D" id="3.40.50.300">
    <property type="entry name" value="P-loop containing nucleotide triphosphate hydrolases"/>
    <property type="match status" value="1"/>
</dbReference>
<dbReference type="InterPro" id="IPR001680">
    <property type="entry name" value="WD40_rpt"/>
</dbReference>
<evidence type="ECO:0000259" key="4">
    <source>
        <dbReference type="Pfam" id="PF12770"/>
    </source>
</evidence>
<dbReference type="RefSeq" id="WP_052345013.1">
    <property type="nucleotide sequence ID" value="NZ_BJCD01000031.1"/>
</dbReference>
<dbReference type="InterPro" id="IPR036322">
    <property type="entry name" value="WD40_repeat_dom_sf"/>
</dbReference>
<dbReference type="Gene3D" id="2.130.10.10">
    <property type="entry name" value="YVTN repeat-like/Quinoprotein amine dehydrogenase"/>
    <property type="match status" value="2"/>
</dbReference>
<dbReference type="PRINTS" id="PR00320">
    <property type="entry name" value="GPROTEINBRPT"/>
</dbReference>
<comment type="caution">
    <text evidence="6">The sequence shown here is derived from an EMBL/GenBank/DDBJ whole genome shotgun (WGS) entry which is preliminary data.</text>
</comment>
<dbReference type="PROSITE" id="PS50294">
    <property type="entry name" value="WD_REPEATS_REGION"/>
    <property type="match status" value="5"/>
</dbReference>
<feature type="repeat" description="WD" evidence="3">
    <location>
        <begin position="1083"/>
        <end position="1117"/>
    </location>
</feature>
<dbReference type="InterPro" id="IPR049052">
    <property type="entry name" value="nSTAND1"/>
</dbReference>
<organism evidence="6 7">
    <name type="scientific">Planktothrix agardhii CCAP 1459/11A</name>
    <dbReference type="NCBI Taxonomy" id="282420"/>
    <lineage>
        <taxon>Bacteria</taxon>
        <taxon>Bacillati</taxon>
        <taxon>Cyanobacteriota</taxon>
        <taxon>Cyanophyceae</taxon>
        <taxon>Oscillatoriophycideae</taxon>
        <taxon>Oscillatoriales</taxon>
        <taxon>Microcoleaceae</taxon>
        <taxon>Planktothrix</taxon>
    </lineage>
</organism>
<dbReference type="Pfam" id="PF12770">
    <property type="entry name" value="CHAT"/>
    <property type="match status" value="1"/>
</dbReference>
<dbReference type="InterPro" id="IPR020472">
    <property type="entry name" value="WD40_PAC1"/>
</dbReference>
<evidence type="ECO:0000256" key="2">
    <source>
        <dbReference type="ARBA" id="ARBA00022737"/>
    </source>
</evidence>
<dbReference type="Pfam" id="PF00400">
    <property type="entry name" value="WD40"/>
    <property type="match status" value="5"/>
</dbReference>
<dbReference type="Pfam" id="PF20703">
    <property type="entry name" value="nSTAND1"/>
    <property type="match status" value="1"/>
</dbReference>
<accession>A0A4P5ZTV5</accession>
<sequence length="1206" mass="135948">MNIFEITIQRQSKSGNWPIVVEQTSKGGQLPRRIDGRLNFGTDDFNCLHLLQSQPQDYGTLLGKALFQEQIRDAFVQAISNSPKGLRVLLFVEDEELKILYWQRLCAPLEGDWQFLALHQRFPFSLYLPSSTDRYFPPIGKRNLRAVIVVASPHDLERYNLHPFDVQATVESVKTALGNIPCDVLAFAENSINIPTLDNFCQQLTQQHYTLLHIVCHGKFINGDTSLFWSTPDNQVHRFTASEFLDRLKRLRGSNAVPYFAFLSTCESATPEAEAGLGGLGQRLVRELGMLSVVAMTQKVSINTASKLAHEFYQQLKLHGEVDLALVEATTTLAQQTDILVPALFTRLRGQPLFSETLDRELTNEEIRYGLIRLQPLFKERSPILLPKFDQLQTQLQTTIETESQFLSSSAQKERQQALTELNSLCYQVLNISFNALAFGIAIPTYDSRCPFQGLYAFKIEDQEFFFGRELLIENLKKRLTEHPFLAVVGNSGCGKSSLILAGLIPALQTQQTDLKLAYLTPKSDPIAQLNASLCQVEDSSFIIVVDQFEELFTLCKDELQRVNFIQELVKSSQTQKIVVTLRADFWGECAIYSELRQLMETHQSLIPPLNIEELGRVIEQQATQVRLRFEAGLRDLMLQDVAGEPGAMPLLQHALWQLWRRRHGRWLLCEEYQEIGKVQEAIAKTADDFYDKLSPQEQEQVRNIFIRLTRLDDGFVRSEQHRDTRRRVAMEELVPLGSDVANIKDLVRRLADERLVVTSVDGVTKQEEVEVVHEALIQYWSRLQEWLNQDRENLQLRERIRQQALDWQPEPKDELLLLQGGRLEDAIAVYKHQPSFFNQLEDGYIKGCLTLRERKRRQEVNRLRKWVAALSVSLVVAVGAGGVAFNRYQEAKEQATLAKLRFNAATMEDQLVSDPVDAMVLAIADAGKSQKELGEVIPAVQASLYTAINTVRERYRIQAQGKLYLAALNQKENMIVTGGLDGTIGLWDLQGNAIIQPFKAHKGGFVSVAFSPDGKMIASGSDDKTVRLWDLKGKPIGKPFKGHGKTVWSVAFSPDGKKIVSGSEDSTVRLWDLNGKPIGKPFRGHGKTVNSVAFSPDGKKIVSGSEDITVRLWDLKGNPIGQPFKGHEKTVWSVSFSPDGKKIVSGSQDSTVRLWDLKGNPIGQPFKGHNREVYSVAFSPDGQTIVSGSGDDRYHTVMEFRGSAN</sequence>
<dbReference type="InterPro" id="IPR019775">
    <property type="entry name" value="WD40_repeat_CS"/>
</dbReference>
<dbReference type="SUPFAM" id="SSF52540">
    <property type="entry name" value="P-loop containing nucleoside triphosphate hydrolases"/>
    <property type="match status" value="1"/>
</dbReference>
<name>A0A4P5ZTV5_PLAAG</name>
<dbReference type="PROSITE" id="PS00678">
    <property type="entry name" value="WD_REPEATS_1"/>
    <property type="match status" value="5"/>
</dbReference>
<feature type="repeat" description="WD" evidence="3">
    <location>
        <begin position="1125"/>
        <end position="1159"/>
    </location>
</feature>
<evidence type="ECO:0000313" key="7">
    <source>
        <dbReference type="Proteomes" id="UP000299794"/>
    </source>
</evidence>
<feature type="domain" description="Novel STAND NTPase 1" evidence="5">
    <location>
        <begin position="451"/>
        <end position="814"/>
    </location>
</feature>
<keyword evidence="2" id="KW-0677">Repeat</keyword>